<accession>V2Y8N1</accession>
<feature type="compositionally biased region" description="Basic and acidic residues" evidence="1">
    <location>
        <begin position="618"/>
        <end position="633"/>
    </location>
</feature>
<evidence type="ECO:0000256" key="1">
    <source>
        <dbReference type="SAM" id="MobiDB-lite"/>
    </source>
</evidence>
<dbReference type="HOGENOM" id="CLU_004702_0_0_1"/>
<dbReference type="OrthoDB" id="431557at2759"/>
<feature type="compositionally biased region" description="Low complexity" evidence="1">
    <location>
        <begin position="526"/>
        <end position="540"/>
    </location>
</feature>
<feature type="compositionally biased region" description="Pro residues" evidence="1">
    <location>
        <begin position="130"/>
        <end position="144"/>
    </location>
</feature>
<protein>
    <submittedName>
        <fullName evidence="2">Proteasome subunit alpha type 1</fullName>
    </submittedName>
</protein>
<comment type="caution">
    <text evidence="2">The sequence shown here is derived from an EMBL/GenBank/DDBJ whole genome shotgun (WGS) entry which is preliminary data.</text>
</comment>
<dbReference type="EMBL" id="AWSO01000712">
    <property type="protein sequence ID" value="ESK88029.1"/>
    <property type="molecule type" value="Genomic_DNA"/>
</dbReference>
<feature type="compositionally biased region" description="Basic and acidic residues" evidence="1">
    <location>
        <begin position="648"/>
        <end position="667"/>
    </location>
</feature>
<feature type="compositionally biased region" description="Low complexity" evidence="1">
    <location>
        <begin position="145"/>
        <end position="166"/>
    </location>
</feature>
<feature type="compositionally biased region" description="Basic and acidic residues" evidence="1">
    <location>
        <begin position="429"/>
        <end position="444"/>
    </location>
</feature>
<organism evidence="2 3">
    <name type="scientific">Moniliophthora roreri (strain MCA 2997)</name>
    <name type="common">Cocoa frosty pod rot fungus</name>
    <name type="synonym">Crinipellis roreri</name>
    <dbReference type="NCBI Taxonomy" id="1381753"/>
    <lineage>
        <taxon>Eukaryota</taxon>
        <taxon>Fungi</taxon>
        <taxon>Dikarya</taxon>
        <taxon>Basidiomycota</taxon>
        <taxon>Agaricomycotina</taxon>
        <taxon>Agaricomycetes</taxon>
        <taxon>Agaricomycetidae</taxon>
        <taxon>Agaricales</taxon>
        <taxon>Marasmiineae</taxon>
        <taxon>Marasmiaceae</taxon>
        <taxon>Moniliophthora</taxon>
    </lineage>
</organism>
<feature type="region of interest" description="Disordered" evidence="1">
    <location>
        <begin position="519"/>
        <end position="826"/>
    </location>
</feature>
<dbReference type="AlphaFoldDB" id="V2Y8N1"/>
<feature type="compositionally biased region" description="Low complexity" evidence="1">
    <location>
        <begin position="178"/>
        <end position="202"/>
    </location>
</feature>
<feature type="compositionally biased region" description="Polar residues" evidence="1">
    <location>
        <begin position="701"/>
        <end position="714"/>
    </location>
</feature>
<feature type="compositionally biased region" description="Basic and acidic residues" evidence="1">
    <location>
        <begin position="358"/>
        <end position="368"/>
    </location>
</feature>
<feature type="region of interest" description="Disordered" evidence="1">
    <location>
        <begin position="388"/>
        <end position="504"/>
    </location>
</feature>
<feature type="compositionally biased region" description="Polar residues" evidence="1">
    <location>
        <begin position="816"/>
        <end position="826"/>
    </location>
</feature>
<dbReference type="Proteomes" id="UP000017559">
    <property type="component" value="Unassembled WGS sequence"/>
</dbReference>
<dbReference type="STRING" id="1381753.V2Y8N1"/>
<feature type="region of interest" description="Disordered" evidence="1">
    <location>
        <begin position="124"/>
        <end position="368"/>
    </location>
</feature>
<feature type="compositionally biased region" description="Low complexity" evidence="1">
    <location>
        <begin position="788"/>
        <end position="799"/>
    </location>
</feature>
<dbReference type="KEGG" id="mrr:Moror_10800"/>
<feature type="region of interest" description="Disordered" evidence="1">
    <location>
        <begin position="1"/>
        <end position="64"/>
    </location>
</feature>
<feature type="compositionally biased region" description="Gly residues" evidence="1">
    <location>
        <begin position="306"/>
        <end position="330"/>
    </location>
</feature>
<dbReference type="GO" id="GO:0000502">
    <property type="term" value="C:proteasome complex"/>
    <property type="evidence" value="ECO:0007669"/>
    <property type="project" value="UniProtKB-KW"/>
</dbReference>
<evidence type="ECO:0000313" key="3">
    <source>
        <dbReference type="Proteomes" id="UP000017559"/>
    </source>
</evidence>
<keyword evidence="2" id="KW-0647">Proteasome</keyword>
<gene>
    <name evidence="2" type="ORF">Moror_10800</name>
</gene>
<feature type="compositionally biased region" description="Polar residues" evidence="1">
    <location>
        <begin position="409"/>
        <end position="427"/>
    </location>
</feature>
<proteinExistence type="predicted"/>
<feature type="compositionally biased region" description="Polar residues" evidence="1">
    <location>
        <begin position="765"/>
        <end position="774"/>
    </location>
</feature>
<feature type="compositionally biased region" description="Low complexity" evidence="1">
    <location>
        <begin position="576"/>
        <end position="586"/>
    </location>
</feature>
<feature type="compositionally biased region" description="Gly residues" evidence="1">
    <location>
        <begin position="221"/>
        <end position="284"/>
    </location>
</feature>
<keyword evidence="3" id="KW-1185">Reference proteome</keyword>
<reference evidence="2 3" key="1">
    <citation type="journal article" date="2014" name="BMC Genomics">
        <title>Genome and secretome analysis of the hemibiotrophic fungal pathogen, Moniliophthora roreri, which causes frosty pod rot disease of cacao: mechanisms of the biotrophic and necrotrophic phases.</title>
        <authorList>
            <person name="Meinhardt L.W."/>
            <person name="Costa G.G.L."/>
            <person name="Thomazella D.P.T."/>
            <person name="Teixeira P.J.P.L."/>
            <person name="Carazzolle M.F."/>
            <person name="Schuster S.C."/>
            <person name="Carlson J.E."/>
            <person name="Guiltinan M.J."/>
            <person name="Mieczkowski P."/>
            <person name="Farmer A."/>
            <person name="Ramaraj T."/>
            <person name="Crozier J."/>
            <person name="Davis R.E."/>
            <person name="Shao J."/>
            <person name="Melnick R.L."/>
            <person name="Pereira G.A.G."/>
            <person name="Bailey B.A."/>
        </authorList>
    </citation>
    <scope>NUCLEOTIDE SEQUENCE [LARGE SCALE GENOMIC DNA]</scope>
    <source>
        <strain evidence="2 3">MCA 2997</strain>
    </source>
</reference>
<dbReference type="PRINTS" id="PR01217">
    <property type="entry name" value="PRICHEXTENSN"/>
</dbReference>
<feature type="compositionally biased region" description="Pro residues" evidence="1">
    <location>
        <begin position="7"/>
        <end position="31"/>
    </location>
</feature>
<name>V2Y8N1_MONRO</name>
<feature type="compositionally biased region" description="Low complexity" evidence="1">
    <location>
        <begin position="739"/>
        <end position="764"/>
    </location>
</feature>
<feature type="compositionally biased region" description="Low complexity" evidence="1">
    <location>
        <begin position="331"/>
        <end position="347"/>
    </location>
</feature>
<sequence length="1109" mass="117934">MNKNPFLPQPSYTPPQPPLPPGPPPPQPAVPEYPHWPGYPPPNPNQYTPQWTPPTTRPPEQNHNAALFANYGYGPQNQWQRQQQQQYVPPVAQPAMPPAGTAAAYNPYQPAVTYPPQTFAPQAAVGQYAQPPPPMFAPHIPPQTMPMQQQQRPPQQQHQHHQQQPPAKRPRYDGPNTNNHNNSMPNQNQSQNQNQQHRQPFQAGGRGGGPGSNQIPLGSGNRSGRGGGNFGGSNRGGRGGGGMNTGRGGGMSGRPGRGGSTYNVGGGGGGNNPGRGGGGGGGGSMRSHGSRNQLGGSGKDFHNRRGPGGPFNAGGGSYNNQGGGGGGGSFRGRNQGGQNRNQRYDGNASSSLGLRDSTNTKREERRRTLTDFKIVGLEISELSWTWGTLPRSAASATAGTTIKLEDGTESSQAQAAEPSIGSSSSAVIKTEDDPDSHMAVKKEVDDESSLGLSIPIPVPHIEVDGPDDDDTATEVAVPLTDRGDASNESVGLASASGSKDSLGGFVPHSRIRIYFHTPVSADDSQPMSSYSSLGSIPSPSRKGKRKKLDDDDGDLEEGRGAPPPAPQMGMSDDRSSMAPSVAPSVAETASEGDWLMAAIVEGDETQRTVAEDDENDDGDRQRVSEIVGIHENDAGFDVDSSEQHASQGRHDTDHVMQNESAGTEKDQAATGSENDSADGNEVCMDASTSEAQTAPAPANEPPSNVESTPAQQAPSGLDSIADLTSTADPSKDTDNTHNAQVTVTQTESQSQATAPPETQAQTQTDSQMPEMTQTQDEHLPEPPISPVSNTLLSTSSSSTVGEASQQSESSDKKQMNTRTPSANRLSISYAGGDRRLIINAEVVESFKVFRAEGRIEIQIRINTDSEGGVEGILMETLSNVTKSYLPIEGVSSDPILPPFTLGTPSSILTLVAYLDKQRPLSEPRWAKSGDIQEWLRTEFGNSVTHGWEKKIIVADPDPPPTIWTVLESWSANSVVGNGPTERQRFIKTHLSETENLLEILLRLVRGERATAFQSNTNISAATLSGPLLAAWEQGTAHGAQQTHVSLAVLAIFQMTLEYACKVVGSGPDAKKEVEGRVGEIIRCLPSHLIYKSMDGMFKEWKAEKKGQGR</sequence>
<evidence type="ECO:0000313" key="2">
    <source>
        <dbReference type="EMBL" id="ESK88029.1"/>
    </source>
</evidence>